<feature type="binding site" evidence="8">
    <location>
        <position position="82"/>
    </location>
    <ligand>
        <name>Zn(2+)</name>
        <dbReference type="ChEBI" id="CHEBI:29105"/>
    </ligand>
</feature>
<dbReference type="InterPro" id="IPR014710">
    <property type="entry name" value="RmlC-like_jellyroll"/>
</dbReference>
<evidence type="ECO:0000256" key="6">
    <source>
        <dbReference type="ARBA" id="ARBA00023235"/>
    </source>
</evidence>
<dbReference type="InterPro" id="IPR018050">
    <property type="entry name" value="Pmannose_isomerase-type1_CS"/>
</dbReference>
<keyword evidence="6 11" id="KW-0413">Isomerase</keyword>
<feature type="binding site" evidence="8">
    <location>
        <position position="119"/>
    </location>
    <ligand>
        <name>Zn(2+)</name>
        <dbReference type="ChEBI" id="CHEBI:29105"/>
    </ligand>
</feature>
<dbReference type="SUPFAM" id="SSF51182">
    <property type="entry name" value="RmlC-like cupins"/>
    <property type="match status" value="1"/>
</dbReference>
<feature type="binding site" evidence="8">
    <location>
        <position position="84"/>
    </location>
    <ligand>
        <name>Zn(2+)</name>
        <dbReference type="ChEBI" id="CHEBI:29105"/>
    </ligand>
</feature>
<dbReference type="InterPro" id="IPR016305">
    <property type="entry name" value="Mannose-6-P_Isomerase"/>
</dbReference>
<dbReference type="InterPro" id="IPR011051">
    <property type="entry name" value="RmlC_Cupin_sf"/>
</dbReference>
<evidence type="ECO:0000256" key="1">
    <source>
        <dbReference type="ARBA" id="ARBA00000757"/>
    </source>
</evidence>
<evidence type="ECO:0000259" key="10">
    <source>
        <dbReference type="Pfam" id="PF20511"/>
    </source>
</evidence>
<dbReference type="PIRSF" id="PIRSF001480">
    <property type="entry name" value="Mannose-6-phosphate_isomerase"/>
    <property type="match status" value="1"/>
</dbReference>
<evidence type="ECO:0000256" key="7">
    <source>
        <dbReference type="PIRSR" id="PIRSR001480-1"/>
    </source>
</evidence>
<dbReference type="GO" id="GO:0009298">
    <property type="term" value="P:GDP-mannose biosynthetic process"/>
    <property type="evidence" value="ECO:0007669"/>
    <property type="project" value="InterPro"/>
</dbReference>
<dbReference type="GO" id="GO:0008270">
    <property type="term" value="F:zinc ion binding"/>
    <property type="evidence" value="ECO:0007669"/>
    <property type="project" value="InterPro"/>
</dbReference>
<dbReference type="GO" id="GO:0005829">
    <property type="term" value="C:cytosol"/>
    <property type="evidence" value="ECO:0007669"/>
    <property type="project" value="TreeGrafter"/>
</dbReference>
<evidence type="ECO:0000313" key="11">
    <source>
        <dbReference type="EMBL" id="WEK13810.1"/>
    </source>
</evidence>
<dbReference type="PROSITE" id="PS00965">
    <property type="entry name" value="PMI_I_1"/>
    <property type="match status" value="1"/>
</dbReference>
<dbReference type="AlphaFoldDB" id="A0AAJ5W1D4"/>
<feature type="domain" description="Phosphomannose isomerase type I catalytic" evidence="10">
    <location>
        <begin position="5"/>
        <end position="135"/>
    </location>
</feature>
<dbReference type="PANTHER" id="PTHR10309:SF0">
    <property type="entry name" value="MANNOSE-6-PHOSPHATE ISOMERASE"/>
    <property type="match status" value="1"/>
</dbReference>
<dbReference type="InterPro" id="IPR046457">
    <property type="entry name" value="PMI_typeI_cat"/>
</dbReference>
<evidence type="ECO:0000256" key="2">
    <source>
        <dbReference type="ARBA" id="ARBA00010772"/>
    </source>
</evidence>
<dbReference type="GO" id="GO:0004476">
    <property type="term" value="F:mannose-6-phosphate isomerase activity"/>
    <property type="evidence" value="ECO:0007669"/>
    <property type="project" value="UniProtKB-EC"/>
</dbReference>
<evidence type="ECO:0000256" key="8">
    <source>
        <dbReference type="PIRSR" id="PIRSR001480-2"/>
    </source>
</evidence>
<comment type="catalytic activity">
    <reaction evidence="1">
        <text>D-mannose 6-phosphate = D-fructose 6-phosphate</text>
        <dbReference type="Rhea" id="RHEA:12356"/>
        <dbReference type="ChEBI" id="CHEBI:58735"/>
        <dbReference type="ChEBI" id="CHEBI:61527"/>
        <dbReference type="EC" id="5.3.1.8"/>
    </reaction>
</comment>
<evidence type="ECO:0000256" key="9">
    <source>
        <dbReference type="SAM" id="MobiDB-lite"/>
    </source>
</evidence>
<dbReference type="Gene3D" id="1.10.441.10">
    <property type="entry name" value="Phosphomannose Isomerase, domain 2"/>
    <property type="match status" value="1"/>
</dbReference>
<keyword evidence="5 8" id="KW-0862">Zinc</keyword>
<accession>A0AAJ5W1D4</accession>
<reference evidence="11" key="1">
    <citation type="submission" date="2023-03" db="EMBL/GenBank/DDBJ databases">
        <title>Andean soil-derived lignocellulolytic bacterial consortium as a source of novel taxa and putative plastic-active enzymes.</title>
        <authorList>
            <person name="Diaz-Garcia L."/>
            <person name="Chuvochina M."/>
            <person name="Feuerriegel G."/>
            <person name="Bunk B."/>
            <person name="Sproer C."/>
            <person name="Streit W.R."/>
            <person name="Rodriguez L.M."/>
            <person name="Overmann J."/>
            <person name="Jimenez D.J."/>
        </authorList>
    </citation>
    <scope>NUCLEOTIDE SEQUENCE</scope>
    <source>
        <strain evidence="11">MAG 4610</strain>
    </source>
</reference>
<dbReference type="NCBIfam" id="TIGR00218">
    <property type="entry name" value="manA"/>
    <property type="match status" value="1"/>
</dbReference>
<feature type="active site" evidence="7">
    <location>
        <position position="264"/>
    </location>
</feature>
<dbReference type="GO" id="GO:0005975">
    <property type="term" value="P:carbohydrate metabolic process"/>
    <property type="evidence" value="ECO:0007669"/>
    <property type="project" value="InterPro"/>
</dbReference>
<keyword evidence="4 8" id="KW-0479">Metal-binding</keyword>
<dbReference type="InterPro" id="IPR001250">
    <property type="entry name" value="Man6P_Isoase-1"/>
</dbReference>
<proteinExistence type="inferred from homology"/>
<dbReference type="PANTHER" id="PTHR10309">
    <property type="entry name" value="MANNOSE-6-PHOSPHATE ISOMERASE"/>
    <property type="match status" value="1"/>
</dbReference>
<sequence length="381" mass="39448">MLIPIANEPRAYSWGSPTLIPGLVGREPTGLPEAEIWYGDHPGSPSRTPDGRTLDVVLAGEGAPPLPYLLKVLAAGMSLSIQAHPSKAEAEEGYAREEAAGIPRDADDRTYRDANHKPEIIVALSDRFRALVGLRDVDATLRLLDALPSAPGVVAVRARLASGEPPAALRDVLAWLLSGDADDAVSDVVAALGSADSAEFAAELEVLRRIAADFPGDPGVVVALLMNLVELRTGEALFAPAGVLHAYQEGLGVELMAASDNVLRGGLTPKHVDVAELLRIVDTTPGPAPRVVPSRLGAVALYDAGVPDFLLQRVEVTADAGASLPVTGPTIALVVRGRVAVATGGEEATLAAGEAAFLSADSGEVVLRGDGEVFLARPGKP</sequence>
<name>A0AAJ5W1D4_9MICO</name>
<dbReference type="EMBL" id="CP119321">
    <property type="protein sequence ID" value="WEK13810.1"/>
    <property type="molecule type" value="Genomic_DNA"/>
</dbReference>
<comment type="cofactor">
    <cofactor evidence="8">
        <name>Zn(2+)</name>
        <dbReference type="ChEBI" id="CHEBI:29105"/>
    </cofactor>
    <text evidence="8">Binds 1 zinc ion per subunit.</text>
</comment>
<evidence type="ECO:0000256" key="4">
    <source>
        <dbReference type="ARBA" id="ARBA00022723"/>
    </source>
</evidence>
<dbReference type="CDD" id="cd07011">
    <property type="entry name" value="cupin_PMI_type_I_N"/>
    <property type="match status" value="1"/>
</dbReference>
<dbReference type="Pfam" id="PF20511">
    <property type="entry name" value="PMI_typeI_cat"/>
    <property type="match status" value="1"/>
</dbReference>
<comment type="similarity">
    <text evidence="2">Belongs to the mannose-6-phosphate isomerase type 1 family.</text>
</comment>
<evidence type="ECO:0000256" key="3">
    <source>
        <dbReference type="ARBA" id="ARBA00011956"/>
    </source>
</evidence>
<dbReference type="EC" id="5.3.1.8" evidence="3"/>
<evidence type="ECO:0000256" key="5">
    <source>
        <dbReference type="ARBA" id="ARBA00022833"/>
    </source>
</evidence>
<feature type="region of interest" description="Disordered" evidence="9">
    <location>
        <begin position="89"/>
        <end position="110"/>
    </location>
</feature>
<feature type="binding site" evidence="8">
    <location>
        <position position="245"/>
    </location>
    <ligand>
        <name>Zn(2+)</name>
        <dbReference type="ChEBI" id="CHEBI:29105"/>
    </ligand>
</feature>
<dbReference type="Gene3D" id="2.60.120.10">
    <property type="entry name" value="Jelly Rolls"/>
    <property type="match status" value="2"/>
</dbReference>
<gene>
    <name evidence="11" type="primary">manA</name>
    <name evidence="11" type="ORF">P0Y48_00940</name>
</gene>
<evidence type="ECO:0000313" key="12">
    <source>
        <dbReference type="Proteomes" id="UP001213972"/>
    </source>
</evidence>
<dbReference type="Proteomes" id="UP001213972">
    <property type="component" value="Chromosome"/>
</dbReference>
<protein>
    <recommendedName>
        <fullName evidence="3">mannose-6-phosphate isomerase</fullName>
        <ecNumber evidence="3">5.3.1.8</ecNumber>
    </recommendedName>
</protein>
<dbReference type="PRINTS" id="PR00714">
    <property type="entry name" value="MAN6PISMRASE"/>
</dbReference>
<organism evidence="11 12">
    <name type="scientific">Candidatus Microbacterium phytovorans</name>
    <dbReference type="NCBI Taxonomy" id="3121374"/>
    <lineage>
        <taxon>Bacteria</taxon>
        <taxon>Bacillati</taxon>
        <taxon>Actinomycetota</taxon>
        <taxon>Actinomycetes</taxon>
        <taxon>Micrococcales</taxon>
        <taxon>Microbacteriaceae</taxon>
        <taxon>Microbacterium</taxon>
    </lineage>
</organism>